<name>A0A834H901_RHOSS</name>
<evidence type="ECO:0000259" key="3">
    <source>
        <dbReference type="SMART" id="SM00959"/>
    </source>
</evidence>
<dbReference type="SMART" id="SM00959">
    <property type="entry name" value="Rho_N"/>
    <property type="match status" value="1"/>
</dbReference>
<dbReference type="GO" id="GO:0006353">
    <property type="term" value="P:DNA-templated transcription termination"/>
    <property type="evidence" value="ECO:0007669"/>
    <property type="project" value="InterPro"/>
</dbReference>
<dbReference type="OrthoDB" id="1065581at2759"/>
<reference evidence="4" key="1">
    <citation type="submission" date="2019-11" db="EMBL/GenBank/DDBJ databases">
        <authorList>
            <person name="Liu Y."/>
            <person name="Hou J."/>
            <person name="Li T.-Q."/>
            <person name="Guan C.-H."/>
            <person name="Wu X."/>
            <person name="Wu H.-Z."/>
            <person name="Ling F."/>
            <person name="Zhang R."/>
            <person name="Shi X.-G."/>
            <person name="Ren J.-P."/>
            <person name="Chen E.-F."/>
            <person name="Sun J.-M."/>
        </authorList>
    </citation>
    <scope>NUCLEOTIDE SEQUENCE</scope>
    <source>
        <strain evidence="4">Adult_tree_wgs_1</strain>
        <tissue evidence="4">Leaves</tissue>
    </source>
</reference>
<evidence type="ECO:0000313" key="4">
    <source>
        <dbReference type="EMBL" id="KAF7148653.1"/>
    </source>
</evidence>
<keyword evidence="5" id="KW-1185">Reference proteome</keyword>
<evidence type="ECO:0000313" key="5">
    <source>
        <dbReference type="Proteomes" id="UP000626092"/>
    </source>
</evidence>
<feature type="compositionally biased region" description="Polar residues" evidence="2">
    <location>
        <begin position="462"/>
        <end position="471"/>
    </location>
</feature>
<dbReference type="AlphaFoldDB" id="A0A834H901"/>
<organism evidence="4 5">
    <name type="scientific">Rhododendron simsii</name>
    <name type="common">Sims's rhododendron</name>
    <dbReference type="NCBI Taxonomy" id="118357"/>
    <lineage>
        <taxon>Eukaryota</taxon>
        <taxon>Viridiplantae</taxon>
        <taxon>Streptophyta</taxon>
        <taxon>Embryophyta</taxon>
        <taxon>Tracheophyta</taxon>
        <taxon>Spermatophyta</taxon>
        <taxon>Magnoliopsida</taxon>
        <taxon>eudicotyledons</taxon>
        <taxon>Gunneridae</taxon>
        <taxon>Pentapetalae</taxon>
        <taxon>asterids</taxon>
        <taxon>Ericales</taxon>
        <taxon>Ericaceae</taxon>
        <taxon>Ericoideae</taxon>
        <taxon>Rhodoreae</taxon>
        <taxon>Rhododendron</taxon>
    </lineage>
</organism>
<feature type="region of interest" description="Disordered" evidence="2">
    <location>
        <begin position="331"/>
        <end position="361"/>
    </location>
</feature>
<dbReference type="Proteomes" id="UP000626092">
    <property type="component" value="Unassembled WGS sequence"/>
</dbReference>
<sequence length="602" mass="66701">MECRLQISADGLGALLFAYRLSISTDGQRNLEVGDEETLERGNVAGEDDGREERESQEGDEVAERSLVLWEKLVSTWEMRGLEETVDEYCKAMRPDCEVSEVEDALESNFMGRAWQGDFYFGSGIDVIEENALNEKSCIQVLQLLISRANAEILELEEDLIILQSQLAWADESWSETCSAALNGKIDCLDISLRSLENADVHGDHDFGGCLLSHSEPAEKIHQILLPLLENYFHQEHEQNEQTVNSVVSKDDLSLETENKDVAEKDNHAVAIIKDLSSDTSGQETDESSEKKELVKFDLKVDGKDGLRKNNSGSEERSLVIKSTLKTAGKGRILPRTFEPSSASSLDASEQANSPEGKNSRIVSEVNGHKEVKGHGSTGQIIILKSSFRQNSAPTNNINNIEPPLSSFKLGKKRTKSPRKLKSPDVGVTNTEKKAVDSLLLFLKNKKEQKGKSKLAAIVGKSNPNLSPRPQKQSEKREHQQKQKAKRVLDVDKEKKRKRQTSPGVEEAKKLKSLQISLAKSCANTTASTNAEDPSDTKCLFTCDSVTPRPCPEARVVLDLERLTLVDLKAIAKQQKIRGYSSLKKSKLTEELSLKLVRGGCT</sequence>
<feature type="coiled-coil region" evidence="1">
    <location>
        <begin position="139"/>
        <end position="166"/>
    </location>
</feature>
<dbReference type="InterPro" id="IPR011112">
    <property type="entry name" value="Rho-like_N"/>
</dbReference>
<evidence type="ECO:0000256" key="2">
    <source>
        <dbReference type="SAM" id="MobiDB-lite"/>
    </source>
</evidence>
<feature type="region of interest" description="Disordered" evidence="2">
    <location>
        <begin position="452"/>
        <end position="508"/>
    </location>
</feature>
<feature type="domain" description="Rho termination factor-like N-terminal" evidence="3">
    <location>
        <begin position="559"/>
        <end position="600"/>
    </location>
</feature>
<dbReference type="Pfam" id="PF07498">
    <property type="entry name" value="Rho_N"/>
    <property type="match status" value="1"/>
</dbReference>
<feature type="region of interest" description="Disordered" evidence="2">
    <location>
        <begin position="32"/>
        <end position="62"/>
    </location>
</feature>
<keyword evidence="1" id="KW-0175">Coiled coil</keyword>
<feature type="compositionally biased region" description="Polar residues" evidence="2">
    <location>
        <begin position="339"/>
        <end position="357"/>
    </location>
</feature>
<protein>
    <recommendedName>
        <fullName evidence="3">Rho termination factor-like N-terminal domain-containing protein</fullName>
    </recommendedName>
</protein>
<feature type="region of interest" description="Disordered" evidence="2">
    <location>
        <begin position="394"/>
        <end position="428"/>
    </location>
</feature>
<gene>
    <name evidence="4" type="ORF">RHSIM_Rhsim03G0028700</name>
</gene>
<feature type="compositionally biased region" description="Basic and acidic residues" evidence="2">
    <location>
        <begin position="472"/>
        <end position="494"/>
    </location>
</feature>
<feature type="compositionally biased region" description="Basic residues" evidence="2">
    <location>
        <begin position="410"/>
        <end position="421"/>
    </location>
</feature>
<accession>A0A834H901</accession>
<proteinExistence type="predicted"/>
<comment type="caution">
    <text evidence="4">The sequence shown here is derived from an EMBL/GenBank/DDBJ whole genome shotgun (WGS) entry which is preliminary data.</text>
</comment>
<dbReference type="EMBL" id="WJXA01000003">
    <property type="protein sequence ID" value="KAF7148653.1"/>
    <property type="molecule type" value="Genomic_DNA"/>
</dbReference>
<evidence type="ECO:0000256" key="1">
    <source>
        <dbReference type="SAM" id="Coils"/>
    </source>
</evidence>